<dbReference type="Proteomes" id="UP000799772">
    <property type="component" value="Unassembled WGS sequence"/>
</dbReference>
<dbReference type="AlphaFoldDB" id="A0A9P4I8N5"/>
<sequence length="368" mass="39383">MGLNYYASSAPTLVLTPSQQTTYFGNHYQDHQPNDTITNAAAFAGLPSSTTMTDLSTSSTSLAATTTSTTTNRKPMRPRFPKPPSMNYLASASASAPLSGRKRSIADVNADEPHADADGSYVSPTSQPPSPPKPRGEPVYGPGMTLIYPDDPGFSIAAESQTGTWAEEKNEHVETAAIEAMSRPPVISRKSQRLIEPSGIAIDIAITPLNGTSINHVNGNSPSTDGPIDHLSLVLGVGWKRIPCSQAPAAKGWEKYILNHYENILDPAILLHNEGLRAYLVRTLSTASDTQECWWVFQDDLSVCRLVGFCEADAIRNLQKGETMGPTIPAKPVSRHATLNGTEQVAVSHMPMAVPVAASGNGDVEMEM</sequence>
<feature type="compositionally biased region" description="Low complexity" evidence="1">
    <location>
        <begin position="50"/>
        <end position="73"/>
    </location>
</feature>
<organism evidence="2 3">
    <name type="scientific">Rhizodiscina lignyota</name>
    <dbReference type="NCBI Taxonomy" id="1504668"/>
    <lineage>
        <taxon>Eukaryota</taxon>
        <taxon>Fungi</taxon>
        <taxon>Dikarya</taxon>
        <taxon>Ascomycota</taxon>
        <taxon>Pezizomycotina</taxon>
        <taxon>Dothideomycetes</taxon>
        <taxon>Pleosporomycetidae</taxon>
        <taxon>Aulographales</taxon>
        <taxon>Rhizodiscinaceae</taxon>
        <taxon>Rhizodiscina</taxon>
    </lineage>
</organism>
<dbReference type="EMBL" id="ML978131">
    <property type="protein sequence ID" value="KAF2095508.1"/>
    <property type="molecule type" value="Genomic_DNA"/>
</dbReference>
<comment type="caution">
    <text evidence="2">The sequence shown here is derived from an EMBL/GenBank/DDBJ whole genome shotgun (WGS) entry which is preliminary data.</text>
</comment>
<gene>
    <name evidence="2" type="ORF">NA57DRAFT_79230</name>
</gene>
<reference evidence="2" key="1">
    <citation type="journal article" date="2020" name="Stud. Mycol.">
        <title>101 Dothideomycetes genomes: a test case for predicting lifestyles and emergence of pathogens.</title>
        <authorList>
            <person name="Haridas S."/>
            <person name="Albert R."/>
            <person name="Binder M."/>
            <person name="Bloem J."/>
            <person name="Labutti K."/>
            <person name="Salamov A."/>
            <person name="Andreopoulos B."/>
            <person name="Baker S."/>
            <person name="Barry K."/>
            <person name="Bills G."/>
            <person name="Bluhm B."/>
            <person name="Cannon C."/>
            <person name="Castanera R."/>
            <person name="Culley D."/>
            <person name="Daum C."/>
            <person name="Ezra D."/>
            <person name="Gonzalez J."/>
            <person name="Henrissat B."/>
            <person name="Kuo A."/>
            <person name="Liang C."/>
            <person name="Lipzen A."/>
            <person name="Lutzoni F."/>
            <person name="Magnuson J."/>
            <person name="Mondo S."/>
            <person name="Nolan M."/>
            <person name="Ohm R."/>
            <person name="Pangilinan J."/>
            <person name="Park H.-J."/>
            <person name="Ramirez L."/>
            <person name="Alfaro M."/>
            <person name="Sun H."/>
            <person name="Tritt A."/>
            <person name="Yoshinaga Y."/>
            <person name="Zwiers L.-H."/>
            <person name="Turgeon B."/>
            <person name="Goodwin S."/>
            <person name="Spatafora J."/>
            <person name="Crous P."/>
            <person name="Grigoriev I."/>
        </authorList>
    </citation>
    <scope>NUCLEOTIDE SEQUENCE</scope>
    <source>
        <strain evidence="2">CBS 133067</strain>
    </source>
</reference>
<feature type="compositionally biased region" description="Low complexity" evidence="1">
    <location>
        <begin position="89"/>
        <end position="99"/>
    </location>
</feature>
<keyword evidence="3" id="KW-1185">Reference proteome</keyword>
<evidence type="ECO:0000256" key="1">
    <source>
        <dbReference type="SAM" id="MobiDB-lite"/>
    </source>
</evidence>
<evidence type="ECO:0000313" key="3">
    <source>
        <dbReference type="Proteomes" id="UP000799772"/>
    </source>
</evidence>
<feature type="region of interest" description="Disordered" evidence="1">
    <location>
        <begin position="50"/>
        <end position="144"/>
    </location>
</feature>
<accession>A0A9P4I8N5</accession>
<proteinExistence type="predicted"/>
<evidence type="ECO:0000313" key="2">
    <source>
        <dbReference type="EMBL" id="KAF2095508.1"/>
    </source>
</evidence>
<name>A0A9P4I8N5_9PEZI</name>
<dbReference type="OrthoDB" id="5359669at2759"/>
<protein>
    <submittedName>
        <fullName evidence="2">Uncharacterized protein</fullName>
    </submittedName>
</protein>